<reference evidence="7" key="1">
    <citation type="submission" date="2024-07" db="EMBL/GenBank/DDBJ databases">
        <title>Two chromosome-level genome assemblies of Korean endemic species Abeliophyllum distichum and Forsythia ovata (Oleaceae).</title>
        <authorList>
            <person name="Jang H."/>
        </authorList>
    </citation>
    <scope>NUCLEOTIDE SEQUENCE [LARGE SCALE GENOMIC DNA]</scope>
</reference>
<keyword evidence="7" id="KW-1185">Reference proteome</keyword>
<keyword evidence="4" id="KW-0456">Lyase</keyword>
<proteinExistence type="inferred from homology"/>
<dbReference type="SUPFAM" id="SSF53383">
    <property type="entry name" value="PLP-dependent transferases"/>
    <property type="match status" value="1"/>
</dbReference>
<sequence length="151" mass="16112">MGHAADSVTACLSKGLGASVGTIIAGSKSFIAKAKIPRKTLGSGMRQVGVLCAPALVALEENKAKILAEGLNKIKGLKVDTASVQTNIVYSDILKGSNITETHLCKILEAHGVLTMPKGPFKLRLVIHHQISESDVKYTVLHSESCNWVHW</sequence>
<dbReference type="Pfam" id="PF01212">
    <property type="entry name" value="Beta_elim_lyase"/>
    <property type="match status" value="1"/>
</dbReference>
<evidence type="ECO:0000256" key="2">
    <source>
        <dbReference type="ARBA" id="ARBA00006966"/>
    </source>
</evidence>
<evidence type="ECO:0000313" key="7">
    <source>
        <dbReference type="Proteomes" id="UP001604277"/>
    </source>
</evidence>
<evidence type="ECO:0000256" key="1">
    <source>
        <dbReference type="ARBA" id="ARBA00001933"/>
    </source>
</evidence>
<keyword evidence="3" id="KW-0663">Pyridoxal phosphate</keyword>
<dbReference type="InterPro" id="IPR015421">
    <property type="entry name" value="PyrdxlP-dep_Trfase_major"/>
</dbReference>
<evidence type="ECO:0000256" key="3">
    <source>
        <dbReference type="ARBA" id="ARBA00022898"/>
    </source>
</evidence>
<organism evidence="6 7">
    <name type="scientific">Forsythia ovata</name>
    <dbReference type="NCBI Taxonomy" id="205694"/>
    <lineage>
        <taxon>Eukaryota</taxon>
        <taxon>Viridiplantae</taxon>
        <taxon>Streptophyta</taxon>
        <taxon>Embryophyta</taxon>
        <taxon>Tracheophyta</taxon>
        <taxon>Spermatophyta</taxon>
        <taxon>Magnoliopsida</taxon>
        <taxon>eudicotyledons</taxon>
        <taxon>Gunneridae</taxon>
        <taxon>Pentapetalae</taxon>
        <taxon>asterids</taxon>
        <taxon>lamiids</taxon>
        <taxon>Lamiales</taxon>
        <taxon>Oleaceae</taxon>
        <taxon>Forsythieae</taxon>
        <taxon>Forsythia</taxon>
    </lineage>
</organism>
<evidence type="ECO:0000313" key="6">
    <source>
        <dbReference type="EMBL" id="KAL2554074.1"/>
    </source>
</evidence>
<gene>
    <name evidence="6" type="ORF">Fot_07693</name>
</gene>
<comment type="similarity">
    <text evidence="2">Belongs to the threonine aldolase family.</text>
</comment>
<dbReference type="AlphaFoldDB" id="A0ABD1WWL1"/>
<dbReference type="InterPro" id="IPR015422">
    <property type="entry name" value="PyrdxlP-dep_Trfase_small"/>
</dbReference>
<comment type="caution">
    <text evidence="6">The sequence shown here is derived from an EMBL/GenBank/DDBJ whole genome shotgun (WGS) entry which is preliminary data.</text>
</comment>
<dbReference type="Gene3D" id="3.90.1150.10">
    <property type="entry name" value="Aspartate Aminotransferase, domain 1"/>
    <property type="match status" value="1"/>
</dbReference>
<dbReference type="GO" id="GO:0016829">
    <property type="term" value="F:lyase activity"/>
    <property type="evidence" value="ECO:0007669"/>
    <property type="project" value="UniProtKB-KW"/>
</dbReference>
<dbReference type="PANTHER" id="PTHR48097">
    <property type="entry name" value="L-THREONINE ALDOLASE-RELATED"/>
    <property type="match status" value="1"/>
</dbReference>
<feature type="domain" description="Aromatic amino acid beta-eliminating lyase/threonine aldolase" evidence="5">
    <location>
        <begin position="3"/>
        <end position="91"/>
    </location>
</feature>
<dbReference type="Proteomes" id="UP001604277">
    <property type="component" value="Unassembled WGS sequence"/>
</dbReference>
<evidence type="ECO:0000259" key="5">
    <source>
        <dbReference type="Pfam" id="PF01212"/>
    </source>
</evidence>
<name>A0ABD1WWL1_9LAMI</name>
<protein>
    <submittedName>
        <fullName evidence="6">Low-specificity L-threonine aldolase 1</fullName>
    </submittedName>
</protein>
<dbReference type="EMBL" id="JBFOLJ010000002">
    <property type="protein sequence ID" value="KAL2554074.1"/>
    <property type="molecule type" value="Genomic_DNA"/>
</dbReference>
<dbReference type="InterPro" id="IPR001597">
    <property type="entry name" value="ArAA_b-elim_lyase/Thr_aldolase"/>
</dbReference>
<dbReference type="InterPro" id="IPR015424">
    <property type="entry name" value="PyrdxlP-dep_Trfase"/>
</dbReference>
<comment type="cofactor">
    <cofactor evidence="1">
        <name>pyridoxal 5'-phosphate</name>
        <dbReference type="ChEBI" id="CHEBI:597326"/>
    </cofactor>
</comment>
<evidence type="ECO:0000256" key="4">
    <source>
        <dbReference type="ARBA" id="ARBA00023239"/>
    </source>
</evidence>
<dbReference type="Gene3D" id="3.40.640.10">
    <property type="entry name" value="Type I PLP-dependent aspartate aminotransferase-like (Major domain)"/>
    <property type="match status" value="1"/>
</dbReference>
<dbReference type="PANTHER" id="PTHR48097:SF9">
    <property type="entry name" value="L-THREONINE ALDOLASE"/>
    <property type="match status" value="1"/>
</dbReference>
<dbReference type="FunFam" id="3.90.1150.10:FF:000041">
    <property type="entry name" value="Low-specificity L-threonine aldolase"/>
    <property type="match status" value="1"/>
</dbReference>
<accession>A0ABD1WWL1</accession>